<organism evidence="2 3">
    <name type="scientific">Tanacetum coccineum</name>
    <dbReference type="NCBI Taxonomy" id="301880"/>
    <lineage>
        <taxon>Eukaryota</taxon>
        <taxon>Viridiplantae</taxon>
        <taxon>Streptophyta</taxon>
        <taxon>Embryophyta</taxon>
        <taxon>Tracheophyta</taxon>
        <taxon>Spermatophyta</taxon>
        <taxon>Magnoliopsida</taxon>
        <taxon>eudicotyledons</taxon>
        <taxon>Gunneridae</taxon>
        <taxon>Pentapetalae</taxon>
        <taxon>asterids</taxon>
        <taxon>campanulids</taxon>
        <taxon>Asterales</taxon>
        <taxon>Asteraceae</taxon>
        <taxon>Asteroideae</taxon>
        <taxon>Anthemideae</taxon>
        <taxon>Anthemidinae</taxon>
        <taxon>Tanacetum</taxon>
    </lineage>
</organism>
<proteinExistence type="predicted"/>
<dbReference type="Proteomes" id="UP001151760">
    <property type="component" value="Unassembled WGS sequence"/>
</dbReference>
<feature type="region of interest" description="Disordered" evidence="1">
    <location>
        <begin position="1"/>
        <end position="86"/>
    </location>
</feature>
<sequence>MNDPNQVYQGRLLASFQDDAKYEHVGQDTRSQGGKDDQDKQGKDLKISDIKTKSKDNDKGSRSKITKHEGTSLQRRQRQRSQELNDKSNLIDLMKECHNELTSGEIVSLKIMSRTMEVPLYEAFRILKEKLCNAPVLALPDGTYTNKLIILMWNVKHNMLQNVGPWYGYCKNLKKTVKTGQTQTREQKSTQRAGRKLSKVKNCQLKST</sequence>
<accession>A0ABQ5ECP7</accession>
<evidence type="ECO:0000256" key="1">
    <source>
        <dbReference type="SAM" id="MobiDB-lite"/>
    </source>
</evidence>
<protein>
    <submittedName>
        <fullName evidence="2">Uncharacterized protein</fullName>
    </submittedName>
</protein>
<reference evidence="2" key="2">
    <citation type="submission" date="2022-01" db="EMBL/GenBank/DDBJ databases">
        <authorList>
            <person name="Yamashiro T."/>
            <person name="Shiraishi A."/>
            <person name="Satake H."/>
            <person name="Nakayama K."/>
        </authorList>
    </citation>
    <scope>NUCLEOTIDE SEQUENCE</scope>
</reference>
<evidence type="ECO:0000313" key="3">
    <source>
        <dbReference type="Proteomes" id="UP001151760"/>
    </source>
</evidence>
<gene>
    <name evidence="2" type="ORF">Tco_0974774</name>
</gene>
<evidence type="ECO:0000313" key="2">
    <source>
        <dbReference type="EMBL" id="GJT48617.1"/>
    </source>
</evidence>
<keyword evidence="3" id="KW-1185">Reference proteome</keyword>
<name>A0ABQ5ECP7_9ASTR</name>
<dbReference type="EMBL" id="BQNB010016169">
    <property type="protein sequence ID" value="GJT48617.1"/>
    <property type="molecule type" value="Genomic_DNA"/>
</dbReference>
<feature type="compositionally biased region" description="Basic and acidic residues" evidence="1">
    <location>
        <begin position="18"/>
        <end position="70"/>
    </location>
</feature>
<reference evidence="2" key="1">
    <citation type="journal article" date="2022" name="Int. J. Mol. Sci.">
        <title>Draft Genome of Tanacetum Coccineum: Genomic Comparison of Closely Related Tanacetum-Family Plants.</title>
        <authorList>
            <person name="Yamashiro T."/>
            <person name="Shiraishi A."/>
            <person name="Nakayama K."/>
            <person name="Satake H."/>
        </authorList>
    </citation>
    <scope>NUCLEOTIDE SEQUENCE</scope>
</reference>
<comment type="caution">
    <text evidence="2">The sequence shown here is derived from an EMBL/GenBank/DDBJ whole genome shotgun (WGS) entry which is preliminary data.</text>
</comment>